<dbReference type="Proteomes" id="UP000013526">
    <property type="component" value="Unassembled WGS sequence"/>
</dbReference>
<proteinExistence type="predicted"/>
<dbReference type="RefSeq" id="WP_005909098.1">
    <property type="nucleotide sequence ID" value="NZ_AQGQ01000222.1"/>
</dbReference>
<name>R1F0D8_9GAMM</name>
<accession>R1F0D8</accession>
<keyword evidence="2" id="KW-1185">Reference proteome</keyword>
<dbReference type="InterPro" id="IPR019504">
    <property type="entry name" value="Peptidase_U49_Lit_pept"/>
</dbReference>
<dbReference type="OrthoDB" id="1094383at2"/>
<dbReference type="AlphaFoldDB" id="R1F0D8"/>
<sequence>MKVNHYNRSHKGYLPIRVLQHNIIAQFENTTSNFLNDTLETVRSKGLKTEITYTINISSQKGEKVKGPFVYSSSKEINIHETFLAYLWCVTFSLYIYTDLILSGKLEDDNEKKKWADKTFDYALSLIDGYHDWDKNNLPNPEVYDLNLAADIEKTNELFLYGFNFILCHEYSHVDLGHCKSYESSNGFLTVLEKMEFEQQADANAVRLFSEGIYLNNEAATKYGVSIALSSLLFFKSKVSNKIHPDSDLRIMNALNEFQVDDNDTAWLIACAALGLWSTNYSVELAWEEKSTFKSLFESISHQLD</sequence>
<reference evidence="1 2" key="1">
    <citation type="journal article" date="2013" name="Genome Announc.">
        <title>Draft Genome Sequence of Aeromonas molluscorum Strain 848TT, Isolated from Bivalve Molluscs.</title>
        <authorList>
            <person name="Spataro N."/>
            <person name="Farfan M."/>
            <person name="Albarral V."/>
            <person name="Sanglas A."/>
            <person name="Loren J.G."/>
            <person name="Fuste M.C."/>
            <person name="Bosch E."/>
        </authorList>
    </citation>
    <scope>NUCLEOTIDE SEQUENCE [LARGE SCALE GENOMIC DNA]</scope>
    <source>
        <strain evidence="1 2">848</strain>
    </source>
</reference>
<dbReference type="EMBL" id="AQGQ01000222">
    <property type="protein sequence ID" value="EOD53453.1"/>
    <property type="molecule type" value="Genomic_DNA"/>
</dbReference>
<protein>
    <submittedName>
        <fullName evidence="1">Phage exclusion protein Lit</fullName>
    </submittedName>
</protein>
<gene>
    <name evidence="1" type="ORF">G113_19578</name>
</gene>
<evidence type="ECO:0000313" key="1">
    <source>
        <dbReference type="EMBL" id="EOD53453.1"/>
    </source>
</evidence>
<evidence type="ECO:0000313" key="2">
    <source>
        <dbReference type="Proteomes" id="UP000013526"/>
    </source>
</evidence>
<organism evidence="1 2">
    <name type="scientific">Aeromonas molluscorum 848</name>
    <dbReference type="NCBI Taxonomy" id="1268236"/>
    <lineage>
        <taxon>Bacteria</taxon>
        <taxon>Pseudomonadati</taxon>
        <taxon>Pseudomonadota</taxon>
        <taxon>Gammaproteobacteria</taxon>
        <taxon>Aeromonadales</taxon>
        <taxon>Aeromonadaceae</taxon>
        <taxon>Aeromonas</taxon>
    </lineage>
</organism>
<comment type="caution">
    <text evidence="1">The sequence shown here is derived from an EMBL/GenBank/DDBJ whole genome shotgun (WGS) entry which is preliminary data.</text>
</comment>
<dbReference type="Pfam" id="PF10463">
    <property type="entry name" value="Peptidase_U49"/>
    <property type="match status" value="1"/>
</dbReference>